<dbReference type="PANTHER" id="PTHR12429">
    <property type="entry name" value="NEURALIZED"/>
    <property type="match status" value="1"/>
</dbReference>
<evidence type="ECO:0000256" key="4">
    <source>
        <dbReference type="ARBA" id="ARBA00022737"/>
    </source>
</evidence>
<dbReference type="GO" id="GO:0005634">
    <property type="term" value="C:nucleus"/>
    <property type="evidence" value="ECO:0007669"/>
    <property type="project" value="UniProtKB-SubCell"/>
</dbReference>
<gene>
    <name evidence="15" type="ORF">R5R35_000551</name>
</gene>
<dbReference type="FunFam" id="3.30.40.10:FF:000441">
    <property type="entry name" value="Neuralized, isoform B"/>
    <property type="match status" value="1"/>
</dbReference>
<keyword evidence="7" id="KW-0238">DNA-binding</keyword>
<dbReference type="GO" id="GO:0061630">
    <property type="term" value="F:ubiquitin protein ligase activity"/>
    <property type="evidence" value="ECO:0007669"/>
    <property type="project" value="TreeGrafter"/>
</dbReference>
<keyword evidence="4" id="KW-0677">Repeat</keyword>
<evidence type="ECO:0000256" key="8">
    <source>
        <dbReference type="ARBA" id="ARBA00023242"/>
    </source>
</evidence>
<keyword evidence="3" id="KW-0479">Metal-binding</keyword>
<dbReference type="PROSITE" id="PS50089">
    <property type="entry name" value="ZF_RING_2"/>
    <property type="match status" value="1"/>
</dbReference>
<dbReference type="Pfam" id="PF13920">
    <property type="entry name" value="zf-C3HC4_3"/>
    <property type="match status" value="1"/>
</dbReference>
<dbReference type="SMART" id="SM00184">
    <property type="entry name" value="RING"/>
    <property type="match status" value="1"/>
</dbReference>
<feature type="domain" description="RING-type" evidence="13">
    <location>
        <begin position="651"/>
        <end position="692"/>
    </location>
</feature>
<keyword evidence="6" id="KW-0862">Zinc</keyword>
<reference evidence="15 16" key="1">
    <citation type="submission" date="2024-03" db="EMBL/GenBank/DDBJ databases">
        <title>The genome assembly and annotation of the cricket Gryllus longicercus Weissman &amp; Gray.</title>
        <authorList>
            <person name="Szrajer S."/>
            <person name="Gray D."/>
            <person name="Ylla G."/>
        </authorList>
    </citation>
    <scope>NUCLEOTIDE SEQUENCE [LARGE SCALE GENOMIC DNA]</scope>
    <source>
        <strain evidence="15">DAG 2021-001</strain>
        <tissue evidence="15">Whole body minus gut</tissue>
    </source>
</reference>
<feature type="region of interest" description="Disordered" evidence="12">
    <location>
        <begin position="246"/>
        <end position="291"/>
    </location>
</feature>
<evidence type="ECO:0000313" key="15">
    <source>
        <dbReference type="EMBL" id="KAK7870383.1"/>
    </source>
</evidence>
<dbReference type="InterPro" id="IPR001841">
    <property type="entry name" value="Znf_RING"/>
</dbReference>
<evidence type="ECO:0000313" key="16">
    <source>
        <dbReference type="Proteomes" id="UP001378592"/>
    </source>
</evidence>
<evidence type="ECO:0000256" key="5">
    <source>
        <dbReference type="ARBA" id="ARBA00022771"/>
    </source>
</evidence>
<dbReference type="Proteomes" id="UP001378592">
    <property type="component" value="Unassembled WGS sequence"/>
</dbReference>
<feature type="region of interest" description="Disordered" evidence="12">
    <location>
        <begin position="571"/>
        <end position="595"/>
    </location>
</feature>
<keyword evidence="8" id="KW-0539">Nucleus</keyword>
<dbReference type="GO" id="GO:0003677">
    <property type="term" value="F:DNA binding"/>
    <property type="evidence" value="ECO:0007669"/>
    <property type="project" value="UniProtKB-KW"/>
</dbReference>
<protein>
    <recommendedName>
        <fullName evidence="10">Protein neuralized</fullName>
    </recommendedName>
</protein>
<dbReference type="FunFam" id="2.60.120.920:FF:000005">
    <property type="entry name" value="Putative E3 ubiquitin-protein ligase NEURL1B"/>
    <property type="match status" value="2"/>
</dbReference>
<feature type="domain" description="NHR" evidence="14">
    <location>
        <begin position="55"/>
        <end position="209"/>
    </location>
</feature>
<dbReference type="InterPro" id="IPR043136">
    <property type="entry name" value="B30.2/SPRY_sf"/>
</dbReference>
<evidence type="ECO:0000259" key="13">
    <source>
        <dbReference type="PROSITE" id="PS50089"/>
    </source>
</evidence>
<accession>A0AAN9VUA7</accession>
<evidence type="ECO:0000256" key="6">
    <source>
        <dbReference type="ARBA" id="ARBA00022833"/>
    </source>
</evidence>
<dbReference type="PROSITE" id="PS51065">
    <property type="entry name" value="NHR"/>
    <property type="match status" value="2"/>
</dbReference>
<evidence type="ECO:0000256" key="1">
    <source>
        <dbReference type="ARBA" id="ARBA00004123"/>
    </source>
</evidence>
<evidence type="ECO:0000256" key="12">
    <source>
        <dbReference type="SAM" id="MobiDB-lite"/>
    </source>
</evidence>
<dbReference type="Gene3D" id="3.30.40.10">
    <property type="entry name" value="Zinc/RING finger domain, C3HC4 (zinc finger)"/>
    <property type="match status" value="1"/>
</dbReference>
<organism evidence="15 16">
    <name type="scientific">Gryllus longicercus</name>
    <dbReference type="NCBI Taxonomy" id="2509291"/>
    <lineage>
        <taxon>Eukaryota</taxon>
        <taxon>Metazoa</taxon>
        <taxon>Ecdysozoa</taxon>
        <taxon>Arthropoda</taxon>
        <taxon>Hexapoda</taxon>
        <taxon>Insecta</taxon>
        <taxon>Pterygota</taxon>
        <taxon>Neoptera</taxon>
        <taxon>Polyneoptera</taxon>
        <taxon>Orthoptera</taxon>
        <taxon>Ensifera</taxon>
        <taxon>Gryllidea</taxon>
        <taxon>Grylloidea</taxon>
        <taxon>Gryllidae</taxon>
        <taxon>Gryllinae</taxon>
        <taxon>Gryllus</taxon>
    </lineage>
</organism>
<dbReference type="PANTHER" id="PTHR12429:SF6">
    <property type="entry name" value="PROTEIN NEURALIZED"/>
    <property type="match status" value="1"/>
</dbReference>
<dbReference type="AlphaFoldDB" id="A0AAN9VUA7"/>
<evidence type="ECO:0000259" key="14">
    <source>
        <dbReference type="PROSITE" id="PS51065"/>
    </source>
</evidence>
<dbReference type="SMART" id="SM00588">
    <property type="entry name" value="NEUZ"/>
    <property type="match status" value="2"/>
</dbReference>
<keyword evidence="16" id="KW-1185">Reference proteome</keyword>
<keyword evidence="5 11" id="KW-0863">Zinc-finger</keyword>
<feature type="domain" description="NHR" evidence="14">
    <location>
        <begin position="297"/>
        <end position="452"/>
    </location>
</feature>
<dbReference type="Pfam" id="PF07177">
    <property type="entry name" value="Neuralized"/>
    <property type="match status" value="2"/>
</dbReference>
<dbReference type="Gene3D" id="2.60.120.920">
    <property type="match status" value="2"/>
</dbReference>
<keyword evidence="2" id="KW-0217">Developmental protein</keyword>
<name>A0AAN9VUA7_9ORTH</name>
<evidence type="ECO:0000256" key="9">
    <source>
        <dbReference type="ARBA" id="ARBA00058903"/>
    </source>
</evidence>
<comment type="subcellular location">
    <subcellularLocation>
        <location evidence="1">Nucleus</location>
    </subcellularLocation>
</comment>
<evidence type="ECO:0000256" key="11">
    <source>
        <dbReference type="PROSITE-ProRule" id="PRU00175"/>
    </source>
</evidence>
<evidence type="ECO:0000256" key="7">
    <source>
        <dbReference type="ARBA" id="ARBA00023125"/>
    </source>
</evidence>
<sequence length="704" mass="76351">MGVCAATSAASTTSQGPLAVNDFLRGKMKVLKKFKKKMGLAPRSGSSGGTNNLPPILFHQVHGDNIRVSRDGTVARRAESFCKGVTFSSRPIKVAEKVCVKFLEVSDNWSGVIRFGFTCNDPNNLRYGLPKYACPDLTNKPGYWAKALAERFAERDTVLFYYVTQAGDVYFGINGEEKGLFFSGVETRGPLWAIIDVYGNSTAIELVDPRLQLNNSRRNLAAAASCDASPDVDRLIVPSLNALSLQNQNQQQPQQPPQQVAPPQQQQQQPPPPPQQRVADEPELVHQVQQPGTVFSTLPFHRTRGRNIRLSNDRCIASRTDTEFCHGYVFTSRPIKLGEKIVIQVMATEPMYVGALAFGLTSCDPASIQGSELPDDSDNLLDRPEYWVVSKDVASCPQRGDELTFCVTHTGEVQFSKNGSPPVVFMHVDHTLQLWAFLDVYGSTQKVRICGSMLELRPASSSPPVLRPLVEPPRLRVSLPSCNGVTGDAPVPHGGPHPHAHAHAAGVPPPPPQQQQQRFCCSGPTPVPTTAAGGPAAAAAAEVVQYQPAVGGGTVLVVNLPPAHSNYLNQQNQQNQHHQMMPVPSSQHHAPPAAAPLPLDLQPSSSGTLLSTYSHTYIEPVSATSYSTLDSTATMAPWDTMTAATGGGTECTICYERPIDSVLYMCGHMCMCYECAVQQWRGKGGGHCPLCRAVIRDVIRTYKS</sequence>
<dbReference type="CDD" id="cd16647">
    <property type="entry name" value="mRING-HC-C3HC5_NEU1"/>
    <property type="match status" value="1"/>
</dbReference>
<dbReference type="InterPro" id="IPR013083">
    <property type="entry name" value="Znf_RING/FYVE/PHD"/>
</dbReference>
<dbReference type="InterPro" id="IPR037962">
    <property type="entry name" value="Neuralized"/>
</dbReference>
<dbReference type="EMBL" id="JAZDUA010000059">
    <property type="protein sequence ID" value="KAK7870383.1"/>
    <property type="molecule type" value="Genomic_DNA"/>
</dbReference>
<evidence type="ECO:0000256" key="10">
    <source>
        <dbReference type="ARBA" id="ARBA00068495"/>
    </source>
</evidence>
<proteinExistence type="predicted"/>
<evidence type="ECO:0000256" key="2">
    <source>
        <dbReference type="ARBA" id="ARBA00022473"/>
    </source>
</evidence>
<comment type="function">
    <text evidence="9">Involved in neurogenesis. Interacts with other neurogenic proteins in the specification of the neuroblast versus epidermoblast cell fate.</text>
</comment>
<dbReference type="GO" id="GO:0008270">
    <property type="term" value="F:zinc ion binding"/>
    <property type="evidence" value="ECO:0007669"/>
    <property type="project" value="UniProtKB-KW"/>
</dbReference>
<evidence type="ECO:0000256" key="3">
    <source>
        <dbReference type="ARBA" id="ARBA00022723"/>
    </source>
</evidence>
<feature type="region of interest" description="Disordered" evidence="12">
    <location>
        <begin position="483"/>
        <end position="519"/>
    </location>
</feature>
<dbReference type="InterPro" id="IPR006573">
    <property type="entry name" value="NHR_dom"/>
</dbReference>
<dbReference type="SUPFAM" id="SSF57850">
    <property type="entry name" value="RING/U-box"/>
    <property type="match status" value="1"/>
</dbReference>
<comment type="caution">
    <text evidence="15">The sequence shown here is derived from an EMBL/GenBank/DDBJ whole genome shotgun (WGS) entry which is preliminary data.</text>
</comment>